<sequence>MILSLNVNKFGGNKGNAEGHDWSHDYIDSIIEFINEQHITSNDCIILQEVNMKLEPFTYFIKQLPTNLIVHPPSNIKIKKPLGCTIAITTKYSPWTQKDSIDDGINFYNKTIHLQNVETNLSVMGVHMPSADTSNDELGKKLWDNLIEFSETNNKFLIIGDFNVYKEGDENYEVFNKLSKNYELDAWIQSGNDKSTRTFVGNTRIDYALTNVSFKTIDITNHLIDNDISDHEAIMINY</sequence>
<dbReference type="RefSeq" id="WP_111714119.1">
    <property type="nucleotide sequence ID" value="NZ_JBHSSR010000001.1"/>
</dbReference>
<dbReference type="InterPro" id="IPR036691">
    <property type="entry name" value="Endo/exonu/phosph_ase_sf"/>
</dbReference>
<dbReference type="GO" id="GO:0003824">
    <property type="term" value="F:catalytic activity"/>
    <property type="evidence" value="ECO:0007669"/>
    <property type="project" value="InterPro"/>
</dbReference>
<comment type="caution">
    <text evidence="2">The sequence shown here is derived from an EMBL/GenBank/DDBJ whole genome shotgun (WGS) entry which is preliminary data.</text>
</comment>
<feature type="domain" description="Endonuclease/exonuclease/phosphatase" evidence="1">
    <location>
        <begin position="3"/>
        <end position="231"/>
    </location>
</feature>
<evidence type="ECO:0000259" key="1">
    <source>
        <dbReference type="Pfam" id="PF03372"/>
    </source>
</evidence>
<reference evidence="2 3" key="1">
    <citation type="journal article" date="2018" name="Front. Microbiol.">
        <title>Description and Comparative Genomics of Macrococcus caseolyticus subsp. hominis subsp. nov., Macrococcus goetzii sp. nov., Macrococcus epidermidis sp. nov., and Macrococcus bohemicus sp. nov., Novel Macrococci From Human Clinical Material With Virulence Potential and Suspected Uptake of Foreign DNA by Natural Transformation.</title>
        <authorList>
            <person name="Maslanova I."/>
            <person name="Wertheimer Z."/>
            <person name="Sedlacek I."/>
            <person name="Svec P."/>
            <person name="Indrakova A."/>
            <person name="Kovarovic V."/>
            <person name="Schumann P."/>
            <person name="Sproer C."/>
            <person name="Kralova S."/>
            <person name="Sedo O."/>
            <person name="Kristofova L."/>
            <person name="Vrbovska V."/>
            <person name="Fuzik T."/>
            <person name="Petras P."/>
            <person name="Zdrahal Z."/>
            <person name="Ruzickova V."/>
            <person name="Doskar J."/>
            <person name="Pantucek R."/>
        </authorList>
    </citation>
    <scope>NUCLEOTIDE SEQUENCE [LARGE SCALE GENOMIC DNA]</scope>
    <source>
        <strain evidence="2 3">01/688</strain>
    </source>
</reference>
<keyword evidence="3" id="KW-1185">Reference proteome</keyword>
<dbReference type="InterPro" id="IPR005135">
    <property type="entry name" value="Endo/exonuclease/phosphatase"/>
</dbReference>
<proteinExistence type="predicted"/>
<dbReference type="SUPFAM" id="SSF56219">
    <property type="entry name" value="DNase I-like"/>
    <property type="match status" value="1"/>
</dbReference>
<accession>A0A327ZU81</accession>
<dbReference type="Proteomes" id="UP000249808">
    <property type="component" value="Unassembled WGS sequence"/>
</dbReference>
<dbReference type="Gene3D" id="3.60.10.10">
    <property type="entry name" value="Endonuclease/exonuclease/phosphatase"/>
    <property type="match status" value="1"/>
</dbReference>
<gene>
    <name evidence="2" type="ORF">BHU61_00405</name>
</gene>
<evidence type="ECO:0000313" key="3">
    <source>
        <dbReference type="Proteomes" id="UP000249808"/>
    </source>
</evidence>
<evidence type="ECO:0000313" key="2">
    <source>
        <dbReference type="EMBL" id="RAK45940.1"/>
    </source>
</evidence>
<dbReference type="AlphaFoldDB" id="A0A327ZU81"/>
<organism evidence="2 3">
    <name type="scientific">Macrococcus epidermidis</name>
    <dbReference type="NCBI Taxonomy" id="1902580"/>
    <lineage>
        <taxon>Bacteria</taxon>
        <taxon>Bacillati</taxon>
        <taxon>Bacillota</taxon>
        <taxon>Bacilli</taxon>
        <taxon>Bacillales</taxon>
        <taxon>Staphylococcaceae</taxon>
        <taxon>Macrococcus</taxon>
    </lineage>
</organism>
<protein>
    <recommendedName>
        <fullName evidence="1">Endonuclease/exonuclease/phosphatase domain-containing protein</fullName>
    </recommendedName>
</protein>
<dbReference type="Pfam" id="PF03372">
    <property type="entry name" value="Exo_endo_phos"/>
    <property type="match status" value="1"/>
</dbReference>
<dbReference type="EMBL" id="PZJH01000001">
    <property type="protein sequence ID" value="RAK45940.1"/>
    <property type="molecule type" value="Genomic_DNA"/>
</dbReference>
<name>A0A327ZU81_9STAP</name>